<dbReference type="InterPro" id="IPR001680">
    <property type="entry name" value="WD40_rpt"/>
</dbReference>
<proteinExistence type="predicted"/>
<reference evidence="5" key="1">
    <citation type="submission" date="2020-01" db="EMBL/GenBank/DDBJ databases">
        <title>Identification and distribution of gene clusters putatively required for synthesis of sphingolipid metabolism inhibitors in phylogenetically diverse species of the filamentous fungus Fusarium.</title>
        <authorList>
            <person name="Kim H.-S."/>
            <person name="Busman M."/>
            <person name="Brown D.W."/>
            <person name="Divon H."/>
            <person name="Uhlig S."/>
            <person name="Proctor R.H."/>
        </authorList>
    </citation>
    <scope>NUCLEOTIDE SEQUENCE</scope>
    <source>
        <strain evidence="5">NRRL 53441</strain>
    </source>
</reference>
<dbReference type="Pfam" id="PF00400">
    <property type="entry name" value="WD40"/>
    <property type="match status" value="1"/>
</dbReference>
<dbReference type="Proteomes" id="UP000605986">
    <property type="component" value="Unassembled WGS sequence"/>
</dbReference>
<evidence type="ECO:0000256" key="3">
    <source>
        <dbReference type="PROSITE-ProRule" id="PRU00221"/>
    </source>
</evidence>
<dbReference type="EMBL" id="JAADJG010000549">
    <property type="protein sequence ID" value="KAF4444517.1"/>
    <property type="molecule type" value="Genomic_DNA"/>
</dbReference>
<dbReference type="SUPFAM" id="SSF82171">
    <property type="entry name" value="DPP6 N-terminal domain-like"/>
    <property type="match status" value="1"/>
</dbReference>
<comment type="caution">
    <text evidence="5">The sequence shown here is derived from an EMBL/GenBank/DDBJ whole genome shotgun (WGS) entry which is preliminary data.</text>
</comment>
<dbReference type="OrthoDB" id="4367118at2759"/>
<accession>A0A8H4K4E4</accession>
<dbReference type="SUPFAM" id="SSF51004">
    <property type="entry name" value="C-terminal (heme d1) domain of cytochrome cd1-nitrite reductase"/>
    <property type="match status" value="1"/>
</dbReference>
<dbReference type="InterPro" id="IPR050505">
    <property type="entry name" value="WDR55/POC1"/>
</dbReference>
<dbReference type="PROSITE" id="PS50082">
    <property type="entry name" value="WD_REPEATS_2"/>
    <property type="match status" value="1"/>
</dbReference>
<keyword evidence="6" id="KW-1185">Reference proteome</keyword>
<dbReference type="PANTHER" id="PTHR44019:SF8">
    <property type="entry name" value="POC1 CENTRIOLAR PROTEIN HOMOLOG"/>
    <property type="match status" value="1"/>
</dbReference>
<dbReference type="AlphaFoldDB" id="A0A8H4K4E4"/>
<dbReference type="InterPro" id="IPR015943">
    <property type="entry name" value="WD40/YVTN_repeat-like_dom_sf"/>
</dbReference>
<feature type="compositionally biased region" description="Basic and acidic residues" evidence="4">
    <location>
        <begin position="1"/>
        <end position="15"/>
    </location>
</feature>
<evidence type="ECO:0000313" key="6">
    <source>
        <dbReference type="Proteomes" id="UP000605986"/>
    </source>
</evidence>
<dbReference type="Gene3D" id="2.130.10.10">
    <property type="entry name" value="YVTN repeat-like/Quinoprotein amine dehydrogenase"/>
    <property type="match status" value="3"/>
</dbReference>
<organism evidence="5 6">
    <name type="scientific">Fusarium austroafricanum</name>
    <dbReference type="NCBI Taxonomy" id="2364996"/>
    <lineage>
        <taxon>Eukaryota</taxon>
        <taxon>Fungi</taxon>
        <taxon>Dikarya</taxon>
        <taxon>Ascomycota</taxon>
        <taxon>Pezizomycotina</taxon>
        <taxon>Sordariomycetes</taxon>
        <taxon>Hypocreomycetidae</taxon>
        <taxon>Hypocreales</taxon>
        <taxon>Nectriaceae</taxon>
        <taxon>Fusarium</taxon>
        <taxon>Fusarium concolor species complex</taxon>
    </lineage>
</organism>
<feature type="repeat" description="WD" evidence="3">
    <location>
        <begin position="224"/>
        <end position="256"/>
    </location>
</feature>
<keyword evidence="2" id="KW-0677">Repeat</keyword>
<protein>
    <submittedName>
        <fullName evidence="5">WD40 repeat-like protein</fullName>
    </submittedName>
</protein>
<evidence type="ECO:0000256" key="2">
    <source>
        <dbReference type="ARBA" id="ARBA00022737"/>
    </source>
</evidence>
<sequence>MDQVKESVHHGKQDPLEETEQPATFEAREKKLQGGCQLQIFIDLMSSSLRADMCCLIQPGTLFEDIAQSRIDDAIPTDLAYMCACWVDHLQALHEVSQAEILRENGPVHIFLEQSGLFWLEAMSLLGKTTEALVKLGILGSMINAAEHPKLARITRDMELLVFNHLTAIEQAPLQIYVCTLLFSPKDSPMSDQCKISFSSGSQKIDFSWITPMDNEWSPILFTIQVSNATIDRLLFSPTGDLLVYSSSDKTISLWDSVRGTKRLEYEVPWLSGSLAFSPSGRSIISATDFHSPQESPIRILDLVTGNVEQFGDRQESMFRAAPSLFSDDYITVSRKGIIQGWNVNEEDEGYGELRISISDFLERSLQPLWISEAVFSLNLAFLLIIEDGKFVIQWDLRHSKVSTTFELPDQESVKSVSISSDGKTVALVLERDSTQDGCQRRRDIPTYILRVYNVETGLQQAEAQYGFQPISSIAFLPYGSEITVALPDQGIELLDTKGCAVLGRYSIPDGASQIAVSRDGRKLAVDGPPGYIYMLDIAAIRGSTSPDVSDSYDFAQFLPYDDDMVLISSPSETKLWDTSDGTKETIDMTDVTMARTFPDANLVALTSRCNRTQIWNLQLQKQLFADFGRIEHASFTKDNNRLALAIGGSRTLGNNGQGIRIIDTVTLEIVASFDVGRVLALGISPNGQVVAWQTDLDNENNTAQLWSIETRKKKILRVSSGSCPCSITFSPDSNWVAFSGQFKTVYRQRPKVVLGEIPTAKKSFLFSDNSIQAFAFHPRNHLNATGDDSGQIVLRETKSLSEKLRLKVAKCAGDEGRTFAYIQMWDITTGQELGRYRIDLDILGLQDGFLSAPGREHVSFPEDELLLHLSNGQLPLPSTRPNNGERAEKEHDAAKRCLWVSENWIMRGFERLMMLPRAYQTGVVAVKDDKIVIGRRDGPPVLIKLDLERTPVSVNLGERTSLSNQGS</sequence>
<feature type="region of interest" description="Disordered" evidence="4">
    <location>
        <begin position="1"/>
        <end position="22"/>
    </location>
</feature>
<gene>
    <name evidence="5" type="ORF">F53441_11110</name>
</gene>
<dbReference type="PROSITE" id="PS50294">
    <property type="entry name" value="WD_REPEATS_REGION"/>
    <property type="match status" value="1"/>
</dbReference>
<evidence type="ECO:0000256" key="1">
    <source>
        <dbReference type="ARBA" id="ARBA00022574"/>
    </source>
</evidence>
<name>A0A8H4K4E4_9HYPO</name>
<keyword evidence="1 3" id="KW-0853">WD repeat</keyword>
<evidence type="ECO:0000256" key="4">
    <source>
        <dbReference type="SAM" id="MobiDB-lite"/>
    </source>
</evidence>
<dbReference type="InterPro" id="IPR011048">
    <property type="entry name" value="Haem_d1_sf"/>
</dbReference>
<dbReference type="PANTHER" id="PTHR44019">
    <property type="entry name" value="WD REPEAT-CONTAINING PROTEIN 55"/>
    <property type="match status" value="1"/>
</dbReference>
<evidence type="ECO:0000313" key="5">
    <source>
        <dbReference type="EMBL" id="KAF4444517.1"/>
    </source>
</evidence>